<feature type="coiled-coil region" evidence="1">
    <location>
        <begin position="1"/>
        <end position="28"/>
    </location>
</feature>
<evidence type="ECO:0000313" key="3">
    <source>
        <dbReference type="EMBL" id="HCY80800.1"/>
    </source>
</evidence>
<keyword evidence="2" id="KW-1133">Transmembrane helix</keyword>
<comment type="caution">
    <text evidence="3">The sequence shown here is derived from an EMBL/GenBank/DDBJ whole genome shotgun (WGS) entry which is preliminary data.</text>
</comment>
<keyword evidence="2" id="KW-0472">Membrane</keyword>
<evidence type="ECO:0000256" key="2">
    <source>
        <dbReference type="SAM" id="Phobius"/>
    </source>
</evidence>
<proteinExistence type="predicted"/>
<evidence type="ECO:0000256" key="1">
    <source>
        <dbReference type="SAM" id="Coils"/>
    </source>
</evidence>
<sequence>MSDWEKDVAELKTDIKYLREDIQIMQKQIRDLNVSANTGMGFFKGILIIGSILAAVYTWLKIVD</sequence>
<feature type="transmembrane region" description="Helical" evidence="2">
    <location>
        <begin position="41"/>
        <end position="60"/>
    </location>
</feature>
<name>A0A3D6BNI4_9FLAO</name>
<gene>
    <name evidence="3" type="ORF">DHV22_03930</name>
</gene>
<reference evidence="3 4" key="1">
    <citation type="journal article" date="2018" name="Nat. Biotechnol.">
        <title>A standardized bacterial taxonomy based on genome phylogeny substantially revises the tree of life.</title>
        <authorList>
            <person name="Parks D.H."/>
            <person name="Chuvochina M."/>
            <person name="Waite D.W."/>
            <person name="Rinke C."/>
            <person name="Skarshewski A."/>
            <person name="Chaumeil P.A."/>
            <person name="Hugenholtz P."/>
        </authorList>
    </citation>
    <scope>NUCLEOTIDE SEQUENCE [LARGE SCALE GENOMIC DNA]</scope>
    <source>
        <strain evidence="3">UBA10227</strain>
    </source>
</reference>
<dbReference type="EMBL" id="DPRK01000062">
    <property type="protein sequence ID" value="HCY80800.1"/>
    <property type="molecule type" value="Genomic_DNA"/>
</dbReference>
<evidence type="ECO:0000313" key="4">
    <source>
        <dbReference type="Proteomes" id="UP000263268"/>
    </source>
</evidence>
<organism evidence="3 4">
    <name type="scientific">Xanthomarina gelatinilytica</name>
    <dbReference type="NCBI Taxonomy" id="1137281"/>
    <lineage>
        <taxon>Bacteria</taxon>
        <taxon>Pseudomonadati</taxon>
        <taxon>Bacteroidota</taxon>
        <taxon>Flavobacteriia</taxon>
        <taxon>Flavobacteriales</taxon>
        <taxon>Flavobacteriaceae</taxon>
        <taxon>Xanthomarina</taxon>
    </lineage>
</organism>
<dbReference type="AlphaFoldDB" id="A0A3D6BNI4"/>
<protein>
    <recommendedName>
        <fullName evidence="5">Hemolysin XhlA</fullName>
    </recommendedName>
</protein>
<keyword evidence="2" id="KW-0812">Transmembrane</keyword>
<evidence type="ECO:0008006" key="5">
    <source>
        <dbReference type="Google" id="ProtNLM"/>
    </source>
</evidence>
<accession>A0A3D6BNI4</accession>
<dbReference type="Proteomes" id="UP000263268">
    <property type="component" value="Unassembled WGS sequence"/>
</dbReference>
<keyword evidence="1" id="KW-0175">Coiled coil</keyword>